<evidence type="ECO:0000313" key="4">
    <source>
        <dbReference type="Proteomes" id="UP000699975"/>
    </source>
</evidence>
<dbReference type="EMBL" id="JAGSPB010000001">
    <property type="protein sequence ID" value="MBV7264920.1"/>
    <property type="molecule type" value="Genomic_DNA"/>
</dbReference>
<sequence length="252" mass="26283">MTQSNPTALITGASRGLGRAMTLALASRGWNVIGTYRTQQEEAEKVVQEAASAGGRAVMLPFDAEETDPAAFIEDVRKSLADLGSDTLDALVNNAGAAHYAPIAETDLSALDGLYRLHVRAPLALTQAALPMIGEGGRVLFISTGLARFSLPGYGAYAAMKGAVEVMARYAAKELGERGIRVNTLAPGAIETDFGGGAVRDNPEVNAHVSAMTALGRPGLPKEIGDAVAAILSDEMRWMSGERIEISGGQSL</sequence>
<comment type="caution">
    <text evidence="3">The sequence shown here is derived from an EMBL/GenBank/DDBJ whole genome shotgun (WGS) entry which is preliminary data.</text>
</comment>
<organism evidence="3 4">
    <name type="scientific">Erythrobacter ani</name>
    <dbReference type="NCBI Taxonomy" id="2827235"/>
    <lineage>
        <taxon>Bacteria</taxon>
        <taxon>Pseudomonadati</taxon>
        <taxon>Pseudomonadota</taxon>
        <taxon>Alphaproteobacteria</taxon>
        <taxon>Sphingomonadales</taxon>
        <taxon>Erythrobacteraceae</taxon>
        <taxon>Erythrobacter/Porphyrobacter group</taxon>
        <taxon>Erythrobacter</taxon>
    </lineage>
</organism>
<keyword evidence="4" id="KW-1185">Reference proteome</keyword>
<protein>
    <submittedName>
        <fullName evidence="3">SDR family oxidoreductase</fullName>
    </submittedName>
</protein>
<proteinExistence type="inferred from homology"/>
<evidence type="ECO:0000256" key="1">
    <source>
        <dbReference type="ARBA" id="ARBA00006484"/>
    </source>
</evidence>
<evidence type="ECO:0000256" key="2">
    <source>
        <dbReference type="ARBA" id="ARBA00023002"/>
    </source>
</evidence>
<keyword evidence="2" id="KW-0560">Oxidoreductase</keyword>
<dbReference type="PANTHER" id="PTHR43639">
    <property type="entry name" value="OXIDOREDUCTASE, SHORT-CHAIN DEHYDROGENASE/REDUCTASE FAMILY (AFU_ORTHOLOGUE AFUA_5G02870)"/>
    <property type="match status" value="1"/>
</dbReference>
<dbReference type="InterPro" id="IPR002347">
    <property type="entry name" value="SDR_fam"/>
</dbReference>
<reference evidence="3 4" key="1">
    <citation type="submission" date="2021-04" db="EMBL/GenBank/DDBJ databases">
        <authorList>
            <person name="Pira H."/>
            <person name="Risdian C."/>
            <person name="Wink J."/>
        </authorList>
    </citation>
    <scope>NUCLEOTIDE SEQUENCE [LARGE SCALE GENOMIC DNA]</scope>
    <source>
        <strain evidence="3 4">WH131</strain>
    </source>
</reference>
<dbReference type="RefSeq" id="WP_218315446.1">
    <property type="nucleotide sequence ID" value="NZ_JAGSPB010000001.1"/>
</dbReference>
<evidence type="ECO:0000313" key="3">
    <source>
        <dbReference type="EMBL" id="MBV7264920.1"/>
    </source>
</evidence>
<comment type="similarity">
    <text evidence="1">Belongs to the short-chain dehydrogenases/reductases (SDR) family.</text>
</comment>
<accession>A0ABS6SIU0</accession>
<gene>
    <name evidence="3" type="ORF">KCG45_01860</name>
</gene>
<dbReference type="Pfam" id="PF13561">
    <property type="entry name" value="adh_short_C2"/>
    <property type="match status" value="1"/>
</dbReference>
<dbReference type="PANTHER" id="PTHR43639:SF1">
    <property type="entry name" value="SHORT-CHAIN DEHYDROGENASE_REDUCTASE FAMILY PROTEIN"/>
    <property type="match status" value="1"/>
</dbReference>
<dbReference type="Proteomes" id="UP000699975">
    <property type="component" value="Unassembled WGS sequence"/>
</dbReference>
<name>A0ABS6SIU0_9SPHN</name>